<dbReference type="PROSITE" id="PS50923">
    <property type="entry name" value="SUSHI"/>
    <property type="match status" value="3"/>
</dbReference>
<evidence type="ECO:0000259" key="7">
    <source>
        <dbReference type="PROSITE" id="PS50923"/>
    </source>
</evidence>
<feature type="region of interest" description="Disordered" evidence="6">
    <location>
        <begin position="266"/>
        <end position="305"/>
    </location>
</feature>
<accession>A0A4W3IRS5</accession>
<feature type="domain" description="Sushi" evidence="7">
    <location>
        <begin position="85"/>
        <end position="141"/>
    </location>
</feature>
<dbReference type="InParanoid" id="A0A4W3IRS5"/>
<organism evidence="8 9">
    <name type="scientific">Callorhinchus milii</name>
    <name type="common">Ghost shark</name>
    <dbReference type="NCBI Taxonomy" id="7868"/>
    <lineage>
        <taxon>Eukaryota</taxon>
        <taxon>Metazoa</taxon>
        <taxon>Chordata</taxon>
        <taxon>Craniata</taxon>
        <taxon>Vertebrata</taxon>
        <taxon>Chondrichthyes</taxon>
        <taxon>Holocephali</taxon>
        <taxon>Chimaeriformes</taxon>
        <taxon>Callorhinchidae</taxon>
        <taxon>Callorhinchus</taxon>
    </lineage>
</organism>
<reference evidence="9" key="3">
    <citation type="journal article" date="2014" name="Nature">
        <title>Elephant shark genome provides unique insights into gnathostome evolution.</title>
        <authorList>
            <consortium name="International Elephant Shark Genome Sequencing Consortium"/>
            <person name="Venkatesh B."/>
            <person name="Lee A.P."/>
            <person name="Ravi V."/>
            <person name="Maurya A.K."/>
            <person name="Lian M.M."/>
            <person name="Swann J.B."/>
            <person name="Ohta Y."/>
            <person name="Flajnik M.F."/>
            <person name="Sutoh Y."/>
            <person name="Kasahara M."/>
            <person name="Hoon S."/>
            <person name="Gangu V."/>
            <person name="Roy S.W."/>
            <person name="Irimia M."/>
            <person name="Korzh V."/>
            <person name="Kondrychyn I."/>
            <person name="Lim Z.W."/>
            <person name="Tay B.H."/>
            <person name="Tohari S."/>
            <person name="Kong K.W."/>
            <person name="Ho S."/>
            <person name="Lorente-Galdos B."/>
            <person name="Quilez J."/>
            <person name="Marques-Bonet T."/>
            <person name="Raney B.J."/>
            <person name="Ingham P.W."/>
            <person name="Tay A."/>
            <person name="Hillier L.W."/>
            <person name="Minx P."/>
            <person name="Boehm T."/>
            <person name="Wilson R.K."/>
            <person name="Brenner S."/>
            <person name="Warren W.C."/>
        </authorList>
    </citation>
    <scope>NUCLEOTIDE SEQUENCE [LARGE SCALE GENOMIC DNA]</scope>
</reference>
<feature type="domain" description="Sushi" evidence="7">
    <location>
        <begin position="142"/>
        <end position="202"/>
    </location>
</feature>
<proteinExistence type="predicted"/>
<dbReference type="SUPFAM" id="SSF57535">
    <property type="entry name" value="Complement control module/SCR domain"/>
    <property type="match status" value="3"/>
</dbReference>
<dbReference type="Proteomes" id="UP000314986">
    <property type="component" value="Unassembled WGS sequence"/>
</dbReference>
<feature type="disulfide bond" evidence="5">
    <location>
        <begin position="144"/>
        <end position="187"/>
    </location>
</feature>
<reference evidence="9" key="1">
    <citation type="journal article" date="2006" name="Science">
        <title>Ancient noncoding elements conserved in the human genome.</title>
        <authorList>
            <person name="Venkatesh B."/>
            <person name="Kirkness E.F."/>
            <person name="Loh Y.H."/>
            <person name="Halpern A.L."/>
            <person name="Lee A.P."/>
            <person name="Johnson J."/>
            <person name="Dandona N."/>
            <person name="Viswanathan L.D."/>
            <person name="Tay A."/>
            <person name="Venter J.C."/>
            <person name="Strausberg R.L."/>
            <person name="Brenner S."/>
        </authorList>
    </citation>
    <scope>NUCLEOTIDE SEQUENCE [LARGE SCALE GENOMIC DNA]</scope>
</reference>
<dbReference type="PANTHER" id="PTHR19325">
    <property type="entry name" value="COMPLEMENT COMPONENT-RELATED SUSHI DOMAIN-CONTAINING"/>
    <property type="match status" value="1"/>
</dbReference>
<reference evidence="9" key="2">
    <citation type="journal article" date="2007" name="PLoS Biol.">
        <title>Survey sequencing and comparative analysis of the elephant shark (Callorhinchus milii) genome.</title>
        <authorList>
            <person name="Venkatesh B."/>
            <person name="Kirkness E.F."/>
            <person name="Loh Y.H."/>
            <person name="Halpern A.L."/>
            <person name="Lee A.P."/>
            <person name="Johnson J."/>
            <person name="Dandona N."/>
            <person name="Viswanathan L.D."/>
            <person name="Tay A."/>
            <person name="Venter J.C."/>
            <person name="Strausberg R.L."/>
            <person name="Brenner S."/>
        </authorList>
    </citation>
    <scope>NUCLEOTIDE SEQUENCE [LARGE SCALE GENOMIC DNA]</scope>
</reference>
<dbReference type="Ensembl" id="ENSCMIT00000030663.1">
    <property type="protein sequence ID" value="ENSCMIP00000030196.1"/>
    <property type="gene ID" value="ENSCMIG00000013016.1"/>
</dbReference>
<evidence type="ECO:0000256" key="4">
    <source>
        <dbReference type="ARBA" id="ARBA00023180"/>
    </source>
</evidence>
<dbReference type="AlphaFoldDB" id="A0A4W3IRS5"/>
<dbReference type="CDD" id="cd00033">
    <property type="entry name" value="CCP"/>
    <property type="match status" value="3"/>
</dbReference>
<dbReference type="PANTHER" id="PTHR19325:SF560">
    <property type="entry name" value="SUSHI, VON WILLEBRAND FACTOR TYPE A, EGF AND PENTRAXIN DOMAIN-CONTAINING PROTEIN 1"/>
    <property type="match status" value="1"/>
</dbReference>
<evidence type="ECO:0000256" key="2">
    <source>
        <dbReference type="ARBA" id="ARBA00022737"/>
    </source>
</evidence>
<keyword evidence="1 5" id="KW-0768">Sushi</keyword>
<dbReference type="InterPro" id="IPR050350">
    <property type="entry name" value="Compl-Cell_Adhes-Reg"/>
</dbReference>
<dbReference type="Pfam" id="PF00084">
    <property type="entry name" value="Sushi"/>
    <property type="match status" value="3"/>
</dbReference>
<dbReference type="OMA" id="EPPKCKV"/>
<comment type="caution">
    <text evidence="5">Lacks conserved residue(s) required for the propagation of feature annotation.</text>
</comment>
<dbReference type="InterPro" id="IPR000436">
    <property type="entry name" value="Sushi_SCR_CCP_dom"/>
</dbReference>
<dbReference type="GeneTree" id="ENSGT00940000163310"/>
<keyword evidence="3 5" id="KW-1015">Disulfide bond</keyword>
<sequence>ILTKNFQVYNLFHAVFQINFDLVLPTITDLQMSQQYRPIGLVKVNPIFIQLSFGEGFHLAEGKSPFIICHDDSSWTAIETVCEAKSCGAPPDLENGYYKTTSVVFGGIVTYYCNEGYSLVGEDTQTCVAGGWDGRTPVCDPATCDDLSPIENGQTPPPPQANWEYENAATFTCNPTYTLIGEKTIYCRANGTWSDIPPKCKVVQCVRPDPPIKNGRIIAGFGPTYEYRQTIIYKCDEGFEMVGKDTIECRENSTFPPAPLCIPEARSTPPVTVPGGSTRFASERPEFNSRQRAKPRASFLTPHRA</sequence>
<dbReference type="STRING" id="7868.ENSCMIP00000030196"/>
<dbReference type="Gene3D" id="2.10.70.10">
    <property type="entry name" value="Complement Module, domain 1"/>
    <property type="match status" value="3"/>
</dbReference>
<protein>
    <recommendedName>
        <fullName evidence="7">Sushi domain-containing protein</fullName>
    </recommendedName>
</protein>
<keyword evidence="2" id="KW-0677">Repeat</keyword>
<keyword evidence="4" id="KW-0325">Glycoprotein</keyword>
<evidence type="ECO:0000256" key="5">
    <source>
        <dbReference type="PROSITE-ProRule" id="PRU00302"/>
    </source>
</evidence>
<evidence type="ECO:0000313" key="8">
    <source>
        <dbReference type="Ensembl" id="ENSCMIP00000030196.1"/>
    </source>
</evidence>
<evidence type="ECO:0000256" key="6">
    <source>
        <dbReference type="SAM" id="MobiDB-lite"/>
    </source>
</evidence>
<name>A0A4W3IRS5_CALMI</name>
<evidence type="ECO:0000256" key="3">
    <source>
        <dbReference type="ARBA" id="ARBA00023157"/>
    </source>
</evidence>
<dbReference type="InterPro" id="IPR035976">
    <property type="entry name" value="Sushi/SCR/CCP_sf"/>
</dbReference>
<feature type="disulfide bond" evidence="5">
    <location>
        <begin position="173"/>
        <end position="200"/>
    </location>
</feature>
<reference evidence="8" key="5">
    <citation type="submission" date="2025-09" db="UniProtKB">
        <authorList>
            <consortium name="Ensembl"/>
        </authorList>
    </citation>
    <scope>IDENTIFICATION</scope>
</reference>
<reference evidence="8" key="4">
    <citation type="submission" date="2025-08" db="UniProtKB">
        <authorList>
            <consortium name="Ensembl"/>
        </authorList>
    </citation>
    <scope>IDENTIFICATION</scope>
</reference>
<feature type="domain" description="Sushi" evidence="7">
    <location>
        <begin position="203"/>
        <end position="263"/>
    </location>
</feature>
<dbReference type="SMART" id="SM00032">
    <property type="entry name" value="CCP"/>
    <property type="match status" value="3"/>
</dbReference>
<evidence type="ECO:0000313" key="9">
    <source>
        <dbReference type="Proteomes" id="UP000314986"/>
    </source>
</evidence>
<evidence type="ECO:0000256" key="1">
    <source>
        <dbReference type="ARBA" id="ARBA00022659"/>
    </source>
</evidence>
<keyword evidence="9" id="KW-1185">Reference proteome</keyword>